<dbReference type="Proteomes" id="UP001208656">
    <property type="component" value="Unassembled WGS sequence"/>
</dbReference>
<keyword evidence="2" id="KW-1003">Cell membrane</keyword>
<name>A0ABT2WJY3_9BACI</name>
<dbReference type="RefSeq" id="WP_173661766.1">
    <property type="nucleotide sequence ID" value="NZ_JAOUSE010000094.1"/>
</dbReference>
<protein>
    <submittedName>
        <fullName evidence="7">LrgB family protein</fullName>
    </submittedName>
</protein>
<sequence length="229" mass="24977">MKIILTSILFIIVTLVIFIFSTNLYKKYPLPILNPSLITTTVVIMFLLLFQIPYDTYMLGGKWIHELLGPSVVALAYPLYKHIGLIIKHFKIIISCIFTGMIVNMVSILSFFIWLGFSNEVTLSAIPKSITSAIAIEVANQIGGIPSLAVVFVMMAGFSGIILGPYLFKWFNIQSELGRGMALGNASHAIGTSKALEYGATTGSISSTGMILSAVLSAFLIPIFITIIF</sequence>
<comment type="subcellular location">
    <subcellularLocation>
        <location evidence="1">Cell membrane</location>
        <topology evidence="1">Multi-pass membrane protein</topology>
    </subcellularLocation>
</comment>
<organism evidence="7 8">
    <name type="scientific">Pallidibacillus thermolactis</name>
    <dbReference type="NCBI Taxonomy" id="251051"/>
    <lineage>
        <taxon>Bacteria</taxon>
        <taxon>Bacillati</taxon>
        <taxon>Bacillota</taxon>
        <taxon>Bacilli</taxon>
        <taxon>Bacillales</taxon>
        <taxon>Bacillaceae</taxon>
        <taxon>Pallidibacillus</taxon>
    </lineage>
</organism>
<dbReference type="EMBL" id="JAOUSE010000094">
    <property type="protein sequence ID" value="MCU9595895.1"/>
    <property type="molecule type" value="Genomic_DNA"/>
</dbReference>
<reference evidence="7 8" key="1">
    <citation type="submission" date="2022-10" db="EMBL/GenBank/DDBJ databases">
        <title>Description of Fervidibacillus gen. nov. in the family Fervidibacillaceae fam. nov. with two species, Fervidibacillus albus sp. nov., and Fervidibacillus halotolerans sp. nov., isolated from tidal flat sediments.</title>
        <authorList>
            <person name="Kwon K.K."/>
            <person name="Yang S.-H."/>
        </authorList>
    </citation>
    <scope>NUCLEOTIDE SEQUENCE [LARGE SCALE GENOMIC DNA]</scope>
    <source>
        <strain evidence="7 8">DSM 23332</strain>
    </source>
</reference>
<evidence type="ECO:0000256" key="6">
    <source>
        <dbReference type="SAM" id="Phobius"/>
    </source>
</evidence>
<keyword evidence="5 6" id="KW-0472">Membrane</keyword>
<evidence type="ECO:0000256" key="2">
    <source>
        <dbReference type="ARBA" id="ARBA00022475"/>
    </source>
</evidence>
<feature type="transmembrane region" description="Helical" evidence="6">
    <location>
        <begin position="148"/>
        <end position="168"/>
    </location>
</feature>
<evidence type="ECO:0000256" key="5">
    <source>
        <dbReference type="ARBA" id="ARBA00023136"/>
    </source>
</evidence>
<dbReference type="InterPro" id="IPR007300">
    <property type="entry name" value="CidB/LrgB"/>
</dbReference>
<dbReference type="PANTHER" id="PTHR30249">
    <property type="entry name" value="PUTATIVE SEROTONIN TRANSPORTER"/>
    <property type="match status" value="1"/>
</dbReference>
<comment type="caution">
    <text evidence="7">The sequence shown here is derived from an EMBL/GenBank/DDBJ whole genome shotgun (WGS) entry which is preliminary data.</text>
</comment>
<evidence type="ECO:0000256" key="4">
    <source>
        <dbReference type="ARBA" id="ARBA00022989"/>
    </source>
</evidence>
<dbReference type="Pfam" id="PF04172">
    <property type="entry name" value="LrgB"/>
    <property type="match status" value="1"/>
</dbReference>
<feature type="transmembrane region" description="Helical" evidence="6">
    <location>
        <begin position="63"/>
        <end position="80"/>
    </location>
</feature>
<feature type="transmembrane region" description="Helical" evidence="6">
    <location>
        <begin position="210"/>
        <end position="228"/>
    </location>
</feature>
<keyword evidence="3 6" id="KW-0812">Transmembrane</keyword>
<accession>A0ABT2WJY3</accession>
<keyword evidence="4 6" id="KW-1133">Transmembrane helix</keyword>
<evidence type="ECO:0000313" key="8">
    <source>
        <dbReference type="Proteomes" id="UP001208656"/>
    </source>
</evidence>
<feature type="transmembrane region" description="Helical" evidence="6">
    <location>
        <begin position="92"/>
        <end position="117"/>
    </location>
</feature>
<dbReference type="PANTHER" id="PTHR30249:SF17">
    <property type="entry name" value="HOLIN-LIKE PROTEIN CIDB"/>
    <property type="match status" value="1"/>
</dbReference>
<keyword evidence="8" id="KW-1185">Reference proteome</keyword>
<feature type="transmembrane region" description="Helical" evidence="6">
    <location>
        <begin position="6"/>
        <end position="25"/>
    </location>
</feature>
<evidence type="ECO:0000313" key="7">
    <source>
        <dbReference type="EMBL" id="MCU9595895.1"/>
    </source>
</evidence>
<evidence type="ECO:0000256" key="1">
    <source>
        <dbReference type="ARBA" id="ARBA00004651"/>
    </source>
</evidence>
<feature type="transmembrane region" description="Helical" evidence="6">
    <location>
        <begin position="32"/>
        <end position="51"/>
    </location>
</feature>
<proteinExistence type="predicted"/>
<gene>
    <name evidence="7" type="ORF">OEV82_15970</name>
</gene>
<evidence type="ECO:0000256" key="3">
    <source>
        <dbReference type="ARBA" id="ARBA00022692"/>
    </source>
</evidence>